<dbReference type="Proteomes" id="UP000244956">
    <property type="component" value="Unassembled WGS sequence"/>
</dbReference>
<sequence>MRNIFLFSLLCFLLSFANNLVAQENQQTKGYNIEITIDALKDTSLILGHYFNQRMYVDDTTQINDNGRAVFEGEEPLPEGIYVVYLPSKNYFDLLIGDDQQFTVSAETANLVRSMSVQGAEQTKKFNEYQKFIMARQDEAKSLQQKLQEAGPKTSEGKQLQAQLQDINEKVKEKWEQLIGENPETMLAVFLKGIQEVEIPEFEAPESMTNSDSVIRIKKYNYYKNHYFENLDLSDNRFLRTPFFARKLENYFSSVLPQIPDTLLKESIEIIEQSRPDDEMFRFLVSYLFNFANDSQIMGMDRLLVGLAEKYYLSGEADWADEEFLEKLETRVKEIKPTLLGNKAHDLKMQDYKGQFHRLHEIVAPATVLVFWETDCGHCKKAIPKLNDIYHEKLMDKGVEVFAIYTQGNQPEWGKFIEEHELYDFINVWDPYRHTEFREYYDIKSTPMIYVLGEDKKIVGKRIAVEDLPGFIDHYLKSQK</sequence>
<name>A0A2U2BCE0_9BACT</name>
<reference evidence="3 4" key="1">
    <citation type="submission" date="2018-05" db="EMBL/GenBank/DDBJ databases">
        <title>Marinilabilia rubrum sp. nov., isolated from saltern sediment.</title>
        <authorList>
            <person name="Zhang R."/>
        </authorList>
    </citation>
    <scope>NUCLEOTIDE SEQUENCE [LARGE SCALE GENOMIC DNA]</scope>
    <source>
        <strain evidence="3 4">WTE16</strain>
    </source>
</reference>
<dbReference type="InterPro" id="IPR050553">
    <property type="entry name" value="Thioredoxin_ResA/DsbE_sf"/>
</dbReference>
<keyword evidence="1" id="KW-0732">Signal</keyword>
<protein>
    <submittedName>
        <fullName evidence="3">DUF5106 domain-containing protein</fullName>
    </submittedName>
</protein>
<comment type="caution">
    <text evidence="3">The sequence shown here is derived from an EMBL/GenBank/DDBJ whole genome shotgun (WGS) entry which is preliminary data.</text>
</comment>
<evidence type="ECO:0000259" key="2">
    <source>
        <dbReference type="PROSITE" id="PS51352"/>
    </source>
</evidence>
<dbReference type="PANTHER" id="PTHR42852:SF13">
    <property type="entry name" value="PROTEIN DIPZ"/>
    <property type="match status" value="1"/>
</dbReference>
<accession>A0A2U2BCE0</accession>
<dbReference type="Pfam" id="PF00578">
    <property type="entry name" value="AhpC-TSA"/>
    <property type="match status" value="1"/>
</dbReference>
<gene>
    <name evidence="3" type="ORF">DDZ16_03805</name>
</gene>
<feature type="chain" id="PRO_5015676053" evidence="1">
    <location>
        <begin position="23"/>
        <end position="480"/>
    </location>
</feature>
<keyword evidence="4" id="KW-1185">Reference proteome</keyword>
<proteinExistence type="predicted"/>
<dbReference type="PROSITE" id="PS51352">
    <property type="entry name" value="THIOREDOXIN_2"/>
    <property type="match status" value="1"/>
</dbReference>
<dbReference type="InterPro" id="IPR036249">
    <property type="entry name" value="Thioredoxin-like_sf"/>
</dbReference>
<organism evidence="3 4">
    <name type="scientific">Marinilabilia rubra</name>
    <dbReference type="NCBI Taxonomy" id="2162893"/>
    <lineage>
        <taxon>Bacteria</taxon>
        <taxon>Pseudomonadati</taxon>
        <taxon>Bacteroidota</taxon>
        <taxon>Bacteroidia</taxon>
        <taxon>Marinilabiliales</taxon>
        <taxon>Marinilabiliaceae</taxon>
        <taxon>Marinilabilia</taxon>
    </lineage>
</organism>
<dbReference type="Pfam" id="PF14289">
    <property type="entry name" value="DUF4369"/>
    <property type="match status" value="1"/>
</dbReference>
<dbReference type="OrthoDB" id="9805634at2"/>
<feature type="domain" description="Thioredoxin" evidence="2">
    <location>
        <begin position="338"/>
        <end position="477"/>
    </location>
</feature>
<dbReference type="InterPro" id="IPR013766">
    <property type="entry name" value="Thioredoxin_domain"/>
</dbReference>
<dbReference type="Gene3D" id="3.40.30.10">
    <property type="entry name" value="Glutaredoxin"/>
    <property type="match status" value="1"/>
</dbReference>
<dbReference type="EMBL" id="QEWP01000002">
    <property type="protein sequence ID" value="PWE00728.1"/>
    <property type="molecule type" value="Genomic_DNA"/>
</dbReference>
<dbReference type="AlphaFoldDB" id="A0A2U2BCE0"/>
<dbReference type="CDD" id="cd02966">
    <property type="entry name" value="TlpA_like_family"/>
    <property type="match status" value="1"/>
</dbReference>
<evidence type="ECO:0000313" key="3">
    <source>
        <dbReference type="EMBL" id="PWE00728.1"/>
    </source>
</evidence>
<evidence type="ECO:0000313" key="4">
    <source>
        <dbReference type="Proteomes" id="UP000244956"/>
    </source>
</evidence>
<dbReference type="PANTHER" id="PTHR42852">
    <property type="entry name" value="THIOL:DISULFIDE INTERCHANGE PROTEIN DSBE"/>
    <property type="match status" value="1"/>
</dbReference>
<feature type="signal peptide" evidence="1">
    <location>
        <begin position="1"/>
        <end position="22"/>
    </location>
</feature>
<dbReference type="RefSeq" id="WP_109263099.1">
    <property type="nucleotide sequence ID" value="NZ_QEWP01000002.1"/>
</dbReference>
<evidence type="ECO:0000256" key="1">
    <source>
        <dbReference type="SAM" id="SignalP"/>
    </source>
</evidence>
<dbReference type="GO" id="GO:0016491">
    <property type="term" value="F:oxidoreductase activity"/>
    <property type="evidence" value="ECO:0007669"/>
    <property type="project" value="InterPro"/>
</dbReference>
<dbReference type="InterPro" id="IPR000866">
    <property type="entry name" value="AhpC/TSA"/>
</dbReference>
<dbReference type="SUPFAM" id="SSF52833">
    <property type="entry name" value="Thioredoxin-like"/>
    <property type="match status" value="1"/>
</dbReference>
<dbReference type="InterPro" id="IPR025380">
    <property type="entry name" value="DUF4369"/>
</dbReference>
<dbReference type="GO" id="GO:0016209">
    <property type="term" value="F:antioxidant activity"/>
    <property type="evidence" value="ECO:0007669"/>
    <property type="project" value="InterPro"/>
</dbReference>